<reference evidence="1 2" key="1">
    <citation type="submission" date="2017-02" db="EMBL/GenBank/DDBJ databases">
        <title>Genome sequence of the nitrite-oxidizing bacterium Nitrobacter vulgaris strain Ab1.</title>
        <authorList>
            <person name="Mellbye B.L."/>
            <person name="Davis E.W."/>
            <person name="Spieck E."/>
            <person name="Chang J.H."/>
            <person name="Bottomley P.J."/>
            <person name="Sayavedra-Soto L.A."/>
        </authorList>
    </citation>
    <scope>NUCLEOTIDE SEQUENCE [LARGE SCALE GENOMIC DNA]</scope>
    <source>
        <strain evidence="1 2">Ab1</strain>
    </source>
</reference>
<evidence type="ECO:0000313" key="1">
    <source>
        <dbReference type="EMBL" id="OPH84550.1"/>
    </source>
</evidence>
<gene>
    <name evidence="1" type="ORF">B2M20_00885</name>
</gene>
<dbReference type="EMBL" id="MWPQ01000003">
    <property type="protein sequence ID" value="OPH84550.1"/>
    <property type="molecule type" value="Genomic_DNA"/>
</dbReference>
<comment type="caution">
    <text evidence="1">The sequence shown here is derived from an EMBL/GenBank/DDBJ whole genome shotgun (WGS) entry which is preliminary data.</text>
</comment>
<dbReference type="Proteomes" id="UP000189940">
    <property type="component" value="Unassembled WGS sequence"/>
</dbReference>
<organism evidence="1 2">
    <name type="scientific">Nitrobacter vulgaris</name>
    <dbReference type="NCBI Taxonomy" id="29421"/>
    <lineage>
        <taxon>Bacteria</taxon>
        <taxon>Pseudomonadati</taxon>
        <taxon>Pseudomonadota</taxon>
        <taxon>Alphaproteobacteria</taxon>
        <taxon>Hyphomicrobiales</taxon>
        <taxon>Nitrobacteraceae</taxon>
        <taxon>Nitrobacter</taxon>
    </lineage>
</organism>
<protein>
    <submittedName>
        <fullName evidence="1">Uncharacterized protein</fullName>
    </submittedName>
</protein>
<proteinExistence type="predicted"/>
<sequence>MLSSAKASRGRMRGLDQDDLGIGSIMINRLQYFGVDAGLCSSLLQKATALNAPPLPVNSAAQSTRLIQRILARILIAGRYPFFAA</sequence>
<evidence type="ECO:0000313" key="2">
    <source>
        <dbReference type="Proteomes" id="UP000189940"/>
    </source>
</evidence>
<dbReference type="AlphaFoldDB" id="A0A1V4I3Z4"/>
<keyword evidence="2" id="KW-1185">Reference proteome</keyword>
<accession>A0A1V4I3Z4</accession>
<name>A0A1V4I3Z4_NITVU</name>